<keyword evidence="4" id="KW-0862">Zinc</keyword>
<comment type="caution">
    <text evidence="7">The sequence shown here is derived from an EMBL/GenBank/DDBJ whole genome shotgun (WGS) entry which is preliminary data.</text>
</comment>
<evidence type="ECO:0000313" key="8">
    <source>
        <dbReference type="Proteomes" id="UP000033483"/>
    </source>
</evidence>
<dbReference type="PROSITE" id="PS50305">
    <property type="entry name" value="SIRTUIN"/>
    <property type="match status" value="1"/>
</dbReference>
<evidence type="ECO:0000256" key="3">
    <source>
        <dbReference type="ARBA" id="ARBA00023027"/>
    </source>
</evidence>
<feature type="binding site" evidence="4">
    <location>
        <position position="239"/>
    </location>
    <ligand>
        <name>Zn(2+)</name>
        <dbReference type="ChEBI" id="CHEBI:29105"/>
    </ligand>
</feature>
<evidence type="ECO:0000256" key="5">
    <source>
        <dbReference type="SAM" id="MobiDB-lite"/>
    </source>
</evidence>
<keyword evidence="8" id="KW-1185">Reference proteome</keyword>
<feature type="binding site" evidence="4">
    <location>
        <position position="163"/>
    </location>
    <ligand>
        <name>Zn(2+)</name>
        <dbReference type="ChEBI" id="CHEBI:29105"/>
    </ligand>
</feature>
<dbReference type="Gene3D" id="3.30.1600.10">
    <property type="entry name" value="SIR2/SIRT2 'Small Domain"/>
    <property type="match status" value="1"/>
</dbReference>
<organism evidence="7 8">
    <name type="scientific">Thielaviopsis punctulata</name>
    <dbReference type="NCBI Taxonomy" id="72032"/>
    <lineage>
        <taxon>Eukaryota</taxon>
        <taxon>Fungi</taxon>
        <taxon>Dikarya</taxon>
        <taxon>Ascomycota</taxon>
        <taxon>Pezizomycotina</taxon>
        <taxon>Sordariomycetes</taxon>
        <taxon>Hypocreomycetidae</taxon>
        <taxon>Microascales</taxon>
        <taxon>Ceratocystidaceae</taxon>
        <taxon>Thielaviopsis</taxon>
    </lineage>
</organism>
<feature type="active site" description="Proton acceptor" evidence="4">
    <location>
        <position position="155"/>
    </location>
</feature>
<sequence>MRSASIRIPYRDKFPSPAILPPTATTIPAAIDALVNFFTARPPPSLPQSTVVLSGAGLSVASGLADYRGENGTYRVNKTYRPIFYNEFVANHAARKRYWARSFLGWTSLQNAAPNPGHYAVGDLGRMGFVNAVITQNVDSFHHEAHPLLQTTELHGYLRAVKCITCKSEFPRDVMQDDLARLNPIWAEFLREAVAEGELAVKDILKDSGKLSTRGIKSNPDGDMEIPGAPYQTFRYPPCPRCLESPTKDADGLTHIVRVDADGAWDPASTGGVLKPAVVQFGENIRDHVKDTAQSHIDNAGKLLVLGTSLATYSAWRLARSAKERGMPIAIVNIGGVRGEEIFHGDLNPNQQGAEGVRVELPTHILLPQLVDRLWDEISPGNKRSTDEEPVSVKHSGMFKEMMS</sequence>
<dbReference type="EMBL" id="LAEV01001956">
    <property type="protein sequence ID" value="KKA26856.1"/>
    <property type="molecule type" value="Genomic_DNA"/>
</dbReference>
<dbReference type="PANTHER" id="PTHR47651:SF17">
    <property type="entry name" value="DEACETYLASE SIRTUIN-TYPE DOMAIN-CONTAINING PROTEIN"/>
    <property type="match status" value="1"/>
</dbReference>
<keyword evidence="3" id="KW-0520">NAD</keyword>
<keyword evidence="2" id="KW-0808">Transferase</keyword>
<protein>
    <recommendedName>
        <fullName evidence="6">Deacetylase sirtuin-type domain-containing protein</fullName>
    </recommendedName>
</protein>
<dbReference type="PANTHER" id="PTHR47651">
    <property type="entry name" value="NAD-DEPENDENT HISTONE DEACETYLASE HST4"/>
    <property type="match status" value="1"/>
</dbReference>
<dbReference type="InterPro" id="IPR029035">
    <property type="entry name" value="DHS-like_NAD/FAD-binding_dom"/>
</dbReference>
<dbReference type="InterPro" id="IPR003000">
    <property type="entry name" value="Sirtuin"/>
</dbReference>
<dbReference type="GO" id="GO:0016740">
    <property type="term" value="F:transferase activity"/>
    <property type="evidence" value="ECO:0007669"/>
    <property type="project" value="UniProtKB-KW"/>
</dbReference>
<dbReference type="SUPFAM" id="SSF52467">
    <property type="entry name" value="DHS-like NAD/FAD-binding domain"/>
    <property type="match status" value="1"/>
</dbReference>
<dbReference type="AlphaFoldDB" id="A0A0F4Z9N8"/>
<proteinExistence type="inferred from homology"/>
<reference evidence="7 8" key="1">
    <citation type="submission" date="2015-03" db="EMBL/GenBank/DDBJ databases">
        <authorList>
            <person name="Radwan O."/>
            <person name="Al-Naeli F.A."/>
            <person name="Rendon G.A."/>
            <person name="Fields C."/>
        </authorList>
    </citation>
    <scope>NUCLEOTIDE SEQUENCE [LARGE SCALE GENOMIC DNA]</scope>
    <source>
        <strain evidence="7">CR-DP1</strain>
    </source>
</reference>
<feature type="domain" description="Deacetylase sirtuin-type" evidence="6">
    <location>
        <begin position="24"/>
        <end position="377"/>
    </location>
</feature>
<dbReference type="InterPro" id="IPR026591">
    <property type="entry name" value="Sirtuin_cat_small_dom_sf"/>
</dbReference>
<feature type="binding site" evidence="4">
    <location>
        <position position="166"/>
    </location>
    <ligand>
        <name>Zn(2+)</name>
        <dbReference type="ChEBI" id="CHEBI:29105"/>
    </ligand>
</feature>
<accession>A0A0F4Z9N8</accession>
<dbReference type="InterPro" id="IPR026590">
    <property type="entry name" value="Ssirtuin_cat_dom"/>
</dbReference>
<evidence type="ECO:0000256" key="2">
    <source>
        <dbReference type="ARBA" id="ARBA00022679"/>
    </source>
</evidence>
<dbReference type="Proteomes" id="UP000033483">
    <property type="component" value="Unassembled WGS sequence"/>
</dbReference>
<dbReference type="GO" id="GO:0046872">
    <property type="term" value="F:metal ion binding"/>
    <property type="evidence" value="ECO:0007669"/>
    <property type="project" value="UniProtKB-KW"/>
</dbReference>
<dbReference type="GO" id="GO:0070403">
    <property type="term" value="F:NAD+ binding"/>
    <property type="evidence" value="ECO:0007669"/>
    <property type="project" value="InterPro"/>
</dbReference>
<evidence type="ECO:0000259" key="6">
    <source>
        <dbReference type="PROSITE" id="PS50305"/>
    </source>
</evidence>
<evidence type="ECO:0000256" key="1">
    <source>
        <dbReference type="ARBA" id="ARBA00006924"/>
    </source>
</evidence>
<dbReference type="OrthoDB" id="424302at2759"/>
<dbReference type="Pfam" id="PF02146">
    <property type="entry name" value="SIR2"/>
    <property type="match status" value="1"/>
</dbReference>
<dbReference type="Gene3D" id="3.40.50.1220">
    <property type="entry name" value="TPP-binding domain"/>
    <property type="match status" value="1"/>
</dbReference>
<name>A0A0F4Z9N8_9PEZI</name>
<evidence type="ECO:0000313" key="7">
    <source>
        <dbReference type="EMBL" id="KKA26856.1"/>
    </source>
</evidence>
<keyword evidence="4" id="KW-0479">Metal-binding</keyword>
<feature type="binding site" evidence="4">
    <location>
        <position position="242"/>
    </location>
    <ligand>
        <name>Zn(2+)</name>
        <dbReference type="ChEBI" id="CHEBI:29105"/>
    </ligand>
</feature>
<evidence type="ECO:0000256" key="4">
    <source>
        <dbReference type="PROSITE-ProRule" id="PRU00236"/>
    </source>
</evidence>
<feature type="region of interest" description="Disordered" evidence="5">
    <location>
        <begin position="380"/>
        <end position="404"/>
    </location>
</feature>
<gene>
    <name evidence="7" type="ORF">TD95_002453</name>
</gene>
<comment type="similarity">
    <text evidence="1">Belongs to the sirtuin family. Class I subfamily.</text>
</comment>